<evidence type="ECO:0000313" key="2">
    <source>
        <dbReference type="Proteomes" id="UP000676336"/>
    </source>
</evidence>
<accession>A0A8S3H969</accession>
<name>A0A8S3H969_9BILA</name>
<comment type="caution">
    <text evidence="1">The sequence shown here is derived from an EMBL/GenBank/DDBJ whole genome shotgun (WGS) entry which is preliminary data.</text>
</comment>
<organism evidence="1 2">
    <name type="scientific">Rotaria magnacalcarata</name>
    <dbReference type="NCBI Taxonomy" id="392030"/>
    <lineage>
        <taxon>Eukaryota</taxon>
        <taxon>Metazoa</taxon>
        <taxon>Spiralia</taxon>
        <taxon>Gnathifera</taxon>
        <taxon>Rotifera</taxon>
        <taxon>Eurotatoria</taxon>
        <taxon>Bdelloidea</taxon>
        <taxon>Philodinida</taxon>
        <taxon>Philodinidae</taxon>
        <taxon>Rotaria</taxon>
    </lineage>
</organism>
<dbReference type="Proteomes" id="UP000676336">
    <property type="component" value="Unassembled WGS sequence"/>
</dbReference>
<proteinExistence type="predicted"/>
<evidence type="ECO:0000313" key="1">
    <source>
        <dbReference type="EMBL" id="CAF5179327.1"/>
    </source>
</evidence>
<dbReference type="EMBL" id="CAJOBI010317438">
    <property type="protein sequence ID" value="CAF5179327.1"/>
    <property type="molecule type" value="Genomic_DNA"/>
</dbReference>
<dbReference type="AlphaFoldDB" id="A0A8S3H969"/>
<sequence>MQGAQGKDEPVTKIIPTLALMKQLQLDGDPEIRRTRRNIAILFGIYA</sequence>
<protein>
    <submittedName>
        <fullName evidence="1">Uncharacterized protein</fullName>
    </submittedName>
</protein>
<reference evidence="1" key="1">
    <citation type="submission" date="2021-02" db="EMBL/GenBank/DDBJ databases">
        <authorList>
            <person name="Nowell W R."/>
        </authorList>
    </citation>
    <scope>NUCLEOTIDE SEQUENCE</scope>
</reference>
<gene>
    <name evidence="1" type="ORF">SMN809_LOCUS68452</name>
</gene>
<feature type="non-terminal residue" evidence="1">
    <location>
        <position position="47"/>
    </location>
</feature>